<accession>A0A4U0WRZ7</accession>
<evidence type="ECO:0000256" key="3">
    <source>
        <dbReference type="ARBA" id="ARBA00004496"/>
    </source>
</evidence>
<name>A0A4U0WRZ7_9PEZI</name>
<evidence type="ECO:0000256" key="5">
    <source>
        <dbReference type="ARBA" id="ARBA00022490"/>
    </source>
</evidence>
<dbReference type="GO" id="GO:0008160">
    <property type="term" value="F:protein tyrosine phosphatase activator activity"/>
    <property type="evidence" value="ECO:0007669"/>
    <property type="project" value="TreeGrafter"/>
</dbReference>
<dbReference type="PANTHER" id="PTHR10012">
    <property type="entry name" value="SERINE/THREONINE-PROTEIN PHOSPHATASE 2A REGULATORY SUBUNIT B"/>
    <property type="match status" value="1"/>
</dbReference>
<dbReference type="OrthoDB" id="16120at2759"/>
<dbReference type="InterPro" id="IPR037218">
    <property type="entry name" value="PTPA_sf"/>
</dbReference>
<evidence type="ECO:0000256" key="2">
    <source>
        <dbReference type="ARBA" id="ARBA00004123"/>
    </source>
</evidence>
<comment type="subcellular location">
    <subcellularLocation>
        <location evidence="3 10">Cytoplasm</location>
    </subcellularLocation>
    <subcellularLocation>
        <location evidence="2">Nucleus</location>
    </subcellularLocation>
</comment>
<evidence type="ECO:0000256" key="6">
    <source>
        <dbReference type="ARBA" id="ARBA00023110"/>
    </source>
</evidence>
<evidence type="ECO:0000256" key="8">
    <source>
        <dbReference type="ARBA" id="ARBA00023242"/>
    </source>
</evidence>
<dbReference type="CDD" id="cd04087">
    <property type="entry name" value="PTPA"/>
    <property type="match status" value="1"/>
</dbReference>
<comment type="catalytic activity">
    <reaction evidence="1 10">
        <text>[protein]-peptidylproline (omega=180) = [protein]-peptidylproline (omega=0)</text>
        <dbReference type="Rhea" id="RHEA:16237"/>
        <dbReference type="Rhea" id="RHEA-COMP:10747"/>
        <dbReference type="Rhea" id="RHEA-COMP:10748"/>
        <dbReference type="ChEBI" id="CHEBI:83833"/>
        <dbReference type="ChEBI" id="CHEBI:83834"/>
        <dbReference type="EC" id="5.2.1.8"/>
    </reaction>
</comment>
<organism evidence="12 13">
    <name type="scientific">Cryomyces minteri</name>
    <dbReference type="NCBI Taxonomy" id="331657"/>
    <lineage>
        <taxon>Eukaryota</taxon>
        <taxon>Fungi</taxon>
        <taxon>Dikarya</taxon>
        <taxon>Ascomycota</taxon>
        <taxon>Pezizomycotina</taxon>
        <taxon>Dothideomycetes</taxon>
        <taxon>Dothideomycetes incertae sedis</taxon>
        <taxon>Cryomyces</taxon>
    </lineage>
</organism>
<sequence>MADKSTLPPPRTSHALQILDNASTHTFQPPTKRINDGDDVQFFLSSRAYTDIVTFMCQLNAAMFPRKDTVRTSTFHTRTWQLRDDNIPFSNTVVRLQELLKRLENMIEEALPDMGPRRFGNVSFRKWYAMVEERISGLLEEYLPPEVLVHEAQHNGKNKDAQVTAKDELQAYLMGSFGSAQRLDYGTGHELSFLAFLGCIWKLGGFPHAEAGVEERGVVLGVIEPYLTLIRRLILTYTLEPAGSHGVWGLDDHFFIPYIFGSAQLAPAIASVENIPTEGSLADAVDPADVAKAGVVEHERKTNMYFSAIGFIYDVKKGPFWEHSPILFDISGIRAGWAKINKGMLKMYNAEVLSKFPVIQHFPFGSLFVWERDPNAVQQITSIHSKSQPKPKEQFIVPQQTKTGLRNPMHEGVKAPWAAVGAQGAPFVGTAAPWAKGVNMRDPEKFESVRSSIPRGSEPTTGAPWADSRGGPPPRSRRDPPNMTAPVTAAPSAKKGDQVSLPAQAPVPDARGVVPSTRAPRAQDSAP</sequence>
<evidence type="ECO:0000313" key="13">
    <source>
        <dbReference type="Proteomes" id="UP000308768"/>
    </source>
</evidence>
<proteinExistence type="inferred from homology"/>
<reference evidence="12 13" key="1">
    <citation type="submission" date="2017-03" db="EMBL/GenBank/DDBJ databases">
        <title>Genomes of endolithic fungi from Antarctica.</title>
        <authorList>
            <person name="Coleine C."/>
            <person name="Masonjones S."/>
            <person name="Stajich J.E."/>
        </authorList>
    </citation>
    <scope>NUCLEOTIDE SEQUENCE [LARGE SCALE GENOMIC DNA]</scope>
    <source>
        <strain evidence="12 13">CCFEE 5187</strain>
    </source>
</reference>
<comment type="caution">
    <text evidence="12">The sequence shown here is derived from an EMBL/GenBank/DDBJ whole genome shotgun (WGS) entry which is preliminary data.</text>
</comment>
<evidence type="ECO:0000313" key="12">
    <source>
        <dbReference type="EMBL" id="TKA65931.1"/>
    </source>
</evidence>
<evidence type="ECO:0000256" key="4">
    <source>
        <dbReference type="ARBA" id="ARBA00011019"/>
    </source>
</evidence>
<evidence type="ECO:0000256" key="10">
    <source>
        <dbReference type="RuleBase" id="RU361210"/>
    </source>
</evidence>
<keyword evidence="6 10" id="KW-0697">Rotamase</keyword>
<dbReference type="STRING" id="331657.A0A4U0WRZ7"/>
<dbReference type="GO" id="GO:0003755">
    <property type="term" value="F:peptidyl-prolyl cis-trans isomerase activity"/>
    <property type="evidence" value="ECO:0007669"/>
    <property type="project" value="UniProtKB-KW"/>
</dbReference>
<dbReference type="Proteomes" id="UP000308768">
    <property type="component" value="Unassembled WGS sequence"/>
</dbReference>
<dbReference type="InterPro" id="IPR043170">
    <property type="entry name" value="PTPA_C_lid"/>
</dbReference>
<dbReference type="PANTHER" id="PTHR10012:SF3">
    <property type="entry name" value="SERINE_THREONINE-PROTEIN PHOSPHATASE 2A ACTIVATOR 1"/>
    <property type="match status" value="1"/>
</dbReference>
<dbReference type="Gene3D" id="1.20.120.1150">
    <property type="match status" value="1"/>
</dbReference>
<dbReference type="GO" id="GO:0005737">
    <property type="term" value="C:cytoplasm"/>
    <property type="evidence" value="ECO:0007669"/>
    <property type="project" value="UniProtKB-SubCell"/>
</dbReference>
<feature type="region of interest" description="Disordered" evidence="11">
    <location>
        <begin position="445"/>
        <end position="527"/>
    </location>
</feature>
<dbReference type="GO" id="GO:0007052">
    <property type="term" value="P:mitotic spindle organization"/>
    <property type="evidence" value="ECO:0007669"/>
    <property type="project" value="TreeGrafter"/>
</dbReference>
<evidence type="ECO:0000256" key="1">
    <source>
        <dbReference type="ARBA" id="ARBA00000971"/>
    </source>
</evidence>
<protein>
    <recommendedName>
        <fullName evidence="10">Serine/threonine-protein phosphatase 2A activator</fullName>
        <ecNumber evidence="10">5.2.1.8</ecNumber>
    </recommendedName>
    <alternativeName>
        <fullName evidence="10">Phosphotyrosyl phosphatase activator</fullName>
    </alternativeName>
</protein>
<dbReference type="EMBL" id="NAJN01001078">
    <property type="protein sequence ID" value="TKA65931.1"/>
    <property type="molecule type" value="Genomic_DNA"/>
</dbReference>
<keyword evidence="7 10" id="KW-0413">Isomerase</keyword>
<keyword evidence="13" id="KW-1185">Reference proteome</keyword>
<comment type="function">
    <text evidence="9">PPIases accelerate the folding of proteins. It catalyzes the cis-trans isomerization of proline imidic peptide bonds in oligopeptides. Acts as a regulatory subunit for PP2A-like phosphatases modulating their activity or substrate specificity, probably by inducing a conformational change in the catalytic subunit, a direct target of the PPIase. Can reactivate inactive phosphatase PP2A-phosphatase methylesterase complexes (PP2Ai) in presence of ATP and Mg(2+) by dissociating the inactive form from the complex.</text>
</comment>
<dbReference type="GO" id="GO:0000159">
    <property type="term" value="C:protein phosphatase type 2A complex"/>
    <property type="evidence" value="ECO:0007669"/>
    <property type="project" value="TreeGrafter"/>
</dbReference>
<dbReference type="EC" id="5.2.1.8" evidence="10"/>
<dbReference type="AlphaFoldDB" id="A0A4U0WRZ7"/>
<evidence type="ECO:0000256" key="9">
    <source>
        <dbReference type="ARBA" id="ARBA00025287"/>
    </source>
</evidence>
<dbReference type="FunFam" id="1.20.120.1150:FF:000003">
    <property type="entry name" value="Serine/threonine-protein phosphatase 2A activator"/>
    <property type="match status" value="1"/>
</dbReference>
<gene>
    <name evidence="12" type="ORF">B0A49_08074</name>
</gene>
<dbReference type="GO" id="GO:0005634">
    <property type="term" value="C:nucleus"/>
    <property type="evidence" value="ECO:0007669"/>
    <property type="project" value="UniProtKB-SubCell"/>
</dbReference>
<keyword evidence="8" id="KW-0539">Nucleus</keyword>
<comment type="similarity">
    <text evidence="4 10">Belongs to the PTPA-type PPIase family.</text>
</comment>
<dbReference type="SUPFAM" id="SSF140984">
    <property type="entry name" value="PTPA-like"/>
    <property type="match status" value="1"/>
</dbReference>
<evidence type="ECO:0000256" key="11">
    <source>
        <dbReference type="SAM" id="MobiDB-lite"/>
    </source>
</evidence>
<evidence type="ECO:0000256" key="7">
    <source>
        <dbReference type="ARBA" id="ARBA00023235"/>
    </source>
</evidence>
<dbReference type="Pfam" id="PF03095">
    <property type="entry name" value="PTPA"/>
    <property type="match status" value="1"/>
</dbReference>
<dbReference type="InterPro" id="IPR004327">
    <property type="entry name" value="Phstyr_phstse_ac"/>
</dbReference>
<keyword evidence="5 10" id="KW-0963">Cytoplasm</keyword>